<dbReference type="EMBL" id="JASCZI010031701">
    <property type="protein sequence ID" value="MED6127284.1"/>
    <property type="molecule type" value="Genomic_DNA"/>
</dbReference>
<keyword evidence="3" id="KW-1185">Reference proteome</keyword>
<reference evidence="2 3" key="1">
    <citation type="journal article" date="2023" name="Plants (Basel)">
        <title>Bridging the Gap: Combining Genomics and Transcriptomics Approaches to Understand Stylosanthes scabra, an Orphan Legume from the Brazilian Caatinga.</title>
        <authorList>
            <person name="Ferreira-Neto J.R.C."/>
            <person name="da Silva M.D."/>
            <person name="Binneck E."/>
            <person name="de Melo N.F."/>
            <person name="da Silva R.H."/>
            <person name="de Melo A.L.T.M."/>
            <person name="Pandolfi V."/>
            <person name="Bustamante F.O."/>
            <person name="Brasileiro-Vidal A.C."/>
            <person name="Benko-Iseppon A.M."/>
        </authorList>
    </citation>
    <scope>NUCLEOTIDE SEQUENCE [LARGE SCALE GENOMIC DNA]</scope>
    <source>
        <tissue evidence="2">Leaves</tissue>
    </source>
</reference>
<accession>A0ABU6RTM4</accession>
<protein>
    <submittedName>
        <fullName evidence="2">Uncharacterized protein</fullName>
    </submittedName>
</protein>
<organism evidence="2 3">
    <name type="scientific">Stylosanthes scabra</name>
    <dbReference type="NCBI Taxonomy" id="79078"/>
    <lineage>
        <taxon>Eukaryota</taxon>
        <taxon>Viridiplantae</taxon>
        <taxon>Streptophyta</taxon>
        <taxon>Embryophyta</taxon>
        <taxon>Tracheophyta</taxon>
        <taxon>Spermatophyta</taxon>
        <taxon>Magnoliopsida</taxon>
        <taxon>eudicotyledons</taxon>
        <taxon>Gunneridae</taxon>
        <taxon>Pentapetalae</taxon>
        <taxon>rosids</taxon>
        <taxon>fabids</taxon>
        <taxon>Fabales</taxon>
        <taxon>Fabaceae</taxon>
        <taxon>Papilionoideae</taxon>
        <taxon>50 kb inversion clade</taxon>
        <taxon>dalbergioids sensu lato</taxon>
        <taxon>Dalbergieae</taxon>
        <taxon>Pterocarpus clade</taxon>
        <taxon>Stylosanthes</taxon>
    </lineage>
</organism>
<name>A0ABU6RTM4_9FABA</name>
<keyword evidence="1" id="KW-0175">Coiled coil</keyword>
<evidence type="ECO:0000313" key="2">
    <source>
        <dbReference type="EMBL" id="MED6127284.1"/>
    </source>
</evidence>
<proteinExistence type="predicted"/>
<dbReference type="Proteomes" id="UP001341840">
    <property type="component" value="Unassembled WGS sequence"/>
</dbReference>
<feature type="coiled-coil region" evidence="1">
    <location>
        <begin position="211"/>
        <end position="245"/>
    </location>
</feature>
<gene>
    <name evidence="2" type="ORF">PIB30_086664</name>
</gene>
<evidence type="ECO:0000313" key="3">
    <source>
        <dbReference type="Proteomes" id="UP001341840"/>
    </source>
</evidence>
<sequence>MKCLGVEELCERDACVSEFLFENLRGGKILTTSVLLRWESDRSMRADREVSSSHVVKVEKGSEVSKLSEKKKPLSLKRMRTKEVSGKKVIDLTEGKCCGREVVLERVVEFSKSQQGLHGFDETGSLSSLWSERYPFSMVADEHFQSEADVELLKRVGKVAAARYVQVQAARLMCISRDMELQALEEEDAQRTKMADSLDLEKKLRLATEQAVLKEKENGLLKEENDELRAKVLKLSKEKKNLETRVVEVCVVRKEAEMSKKTHGFEIDT</sequence>
<comment type="caution">
    <text evidence="2">The sequence shown here is derived from an EMBL/GenBank/DDBJ whole genome shotgun (WGS) entry which is preliminary data.</text>
</comment>
<evidence type="ECO:0000256" key="1">
    <source>
        <dbReference type="SAM" id="Coils"/>
    </source>
</evidence>